<evidence type="ECO:0000313" key="3">
    <source>
        <dbReference type="EMBL" id="CAG9473090.1"/>
    </source>
</evidence>
<feature type="coiled-coil region" evidence="1">
    <location>
        <begin position="257"/>
        <end position="284"/>
    </location>
</feature>
<name>A0A8S4H5W6_PLAVI</name>
<keyword evidence="2" id="KW-0472">Membrane</keyword>
<feature type="transmembrane region" description="Helical" evidence="2">
    <location>
        <begin position="222"/>
        <end position="244"/>
    </location>
</feature>
<dbReference type="Pfam" id="PF05795">
    <property type="entry name" value="Plasmodium_Vir"/>
    <property type="match status" value="2"/>
</dbReference>
<organism evidence="3 4">
    <name type="scientific">Plasmodium vivax</name>
    <name type="common">malaria parasite P. vivax</name>
    <dbReference type="NCBI Taxonomy" id="5855"/>
    <lineage>
        <taxon>Eukaryota</taxon>
        <taxon>Sar</taxon>
        <taxon>Alveolata</taxon>
        <taxon>Apicomplexa</taxon>
        <taxon>Aconoidasida</taxon>
        <taxon>Haemosporida</taxon>
        <taxon>Plasmodiidae</taxon>
        <taxon>Plasmodium</taxon>
        <taxon>Plasmodium (Plasmodium)</taxon>
    </lineage>
</organism>
<dbReference type="EMBL" id="CAJZCX010000004">
    <property type="protein sequence ID" value="CAG9473090.1"/>
    <property type="molecule type" value="Genomic_DNA"/>
</dbReference>
<protein>
    <submittedName>
        <fullName evidence="3">(malaria parasite P. vivax) hypothetical protein</fullName>
    </submittedName>
</protein>
<proteinExistence type="predicted"/>
<gene>
    <name evidence="3" type="ORF">PVW1_120013900</name>
</gene>
<comment type="caution">
    <text evidence="3">The sequence shown here is derived from an EMBL/GenBank/DDBJ whole genome shotgun (WGS) entry which is preliminary data.</text>
</comment>
<dbReference type="VEuPathDB" id="PlasmoDB:PVPAM_080007000"/>
<dbReference type="InterPro" id="IPR008780">
    <property type="entry name" value="Plasmodium_Vir"/>
</dbReference>
<dbReference type="AlphaFoldDB" id="A0A8S4H5W6"/>
<evidence type="ECO:0000256" key="1">
    <source>
        <dbReference type="SAM" id="Coils"/>
    </source>
</evidence>
<evidence type="ECO:0000256" key="2">
    <source>
        <dbReference type="SAM" id="Phobius"/>
    </source>
</evidence>
<keyword evidence="1" id="KW-0175">Coiled coil</keyword>
<evidence type="ECO:0000313" key="4">
    <source>
        <dbReference type="Proteomes" id="UP000779233"/>
    </source>
</evidence>
<reference evidence="3" key="1">
    <citation type="submission" date="2021-09" db="EMBL/GenBank/DDBJ databases">
        <authorList>
            <consortium name="Pathogen Informatics"/>
        </authorList>
    </citation>
    <scope>NUCLEOTIDE SEQUENCE</scope>
    <source>
        <strain evidence="3">PvW1</strain>
    </source>
</reference>
<sequence length="299" mass="35469">MEDQTNKDIFDYVNLFQSNKESYERVTSTPDNTHITACNYISREVYEDQSFVSTCVKITRYLTHINDEFKTKNVKDKCEYLNYFINFNIKSVKTDVDDTFNLFNKIRSGFNEKLNSEIKICMESMKHIKKEELIDLKILMDLFGDFEKFKRIDEESELNCSIGEKCVKSYMDSLNKCKDNNKIKFCNILEMFYKYYNEQAPTLDYCKNVQRYLPPVKGYLNAVSYAVIAVYTIPILLSTVFLLYKFTPLQSWIRPQIVEKKKLLKNLQEENFKLQENYKINEADTRNNEFNLGYNAVLN</sequence>
<keyword evidence="2" id="KW-0812">Transmembrane</keyword>
<keyword evidence="2" id="KW-1133">Transmembrane helix</keyword>
<accession>A0A8S4H5W6</accession>
<dbReference type="Proteomes" id="UP000779233">
    <property type="component" value="Unassembled WGS sequence"/>
</dbReference>